<dbReference type="EMBL" id="MU393454">
    <property type="protein sequence ID" value="KAI4866776.1"/>
    <property type="molecule type" value="Genomic_DNA"/>
</dbReference>
<evidence type="ECO:0000313" key="1">
    <source>
        <dbReference type="EMBL" id="KAI4866776.1"/>
    </source>
</evidence>
<dbReference type="Proteomes" id="UP001497700">
    <property type="component" value="Unassembled WGS sequence"/>
</dbReference>
<comment type="caution">
    <text evidence="1">The sequence shown here is derived from an EMBL/GenBank/DDBJ whole genome shotgun (WGS) entry which is preliminary data.</text>
</comment>
<reference evidence="1 2" key="1">
    <citation type="journal article" date="2022" name="New Phytol.">
        <title>Ecological generalism drives hyperdiversity of secondary metabolite gene clusters in xylarialean endophytes.</title>
        <authorList>
            <person name="Franco M.E.E."/>
            <person name="Wisecaver J.H."/>
            <person name="Arnold A.E."/>
            <person name="Ju Y.M."/>
            <person name="Slot J.C."/>
            <person name="Ahrendt S."/>
            <person name="Moore L.P."/>
            <person name="Eastman K.E."/>
            <person name="Scott K."/>
            <person name="Konkel Z."/>
            <person name="Mondo S.J."/>
            <person name="Kuo A."/>
            <person name="Hayes R.D."/>
            <person name="Haridas S."/>
            <person name="Andreopoulos B."/>
            <person name="Riley R."/>
            <person name="LaButti K."/>
            <person name="Pangilinan J."/>
            <person name="Lipzen A."/>
            <person name="Amirebrahimi M."/>
            <person name="Yan J."/>
            <person name="Adam C."/>
            <person name="Keymanesh K."/>
            <person name="Ng V."/>
            <person name="Louie K."/>
            <person name="Northen T."/>
            <person name="Drula E."/>
            <person name="Henrissat B."/>
            <person name="Hsieh H.M."/>
            <person name="Youens-Clark K."/>
            <person name="Lutzoni F."/>
            <person name="Miadlikowska J."/>
            <person name="Eastwood D.C."/>
            <person name="Hamelin R.C."/>
            <person name="Grigoriev I.V."/>
            <person name="U'Ren J.M."/>
        </authorList>
    </citation>
    <scope>NUCLEOTIDE SEQUENCE [LARGE SCALE GENOMIC DNA]</scope>
    <source>
        <strain evidence="1 2">CBS 119005</strain>
    </source>
</reference>
<proteinExistence type="predicted"/>
<evidence type="ECO:0000313" key="2">
    <source>
        <dbReference type="Proteomes" id="UP001497700"/>
    </source>
</evidence>
<organism evidence="1 2">
    <name type="scientific">Hypoxylon rubiginosum</name>
    <dbReference type="NCBI Taxonomy" id="110542"/>
    <lineage>
        <taxon>Eukaryota</taxon>
        <taxon>Fungi</taxon>
        <taxon>Dikarya</taxon>
        <taxon>Ascomycota</taxon>
        <taxon>Pezizomycotina</taxon>
        <taxon>Sordariomycetes</taxon>
        <taxon>Xylariomycetidae</taxon>
        <taxon>Xylariales</taxon>
        <taxon>Hypoxylaceae</taxon>
        <taxon>Hypoxylon</taxon>
    </lineage>
</organism>
<sequence length="492" mass="54829">MPPEPVAFNAFELPTIPSSMDPISTSSPITRGLTSARVTAVLQQRTKSLNVDDRYFPALDVVQDGEETRGRMASPARANVKRRRSMTSASGDASNSRAPSQFGDRSNSRNRPESPTASVHTRNSKSRNSATSRTSSKGTDSPRRRKRLGSHSVRRVTPYPDAVESRKRSRVDGAENQASPLLAQLPLSGDVETHNSDGEVIYEKKGAFRLKRNKANLEFRFPKSLSQPEPLWRAGDGFSSDEAKPNFMFSMTGTHKQKKPRLLLGIGKLQLESEKIAKEDASGRHLKRSKAQHLTEYDMERRRSVAKDIWPTVENFAEELVVRTRNPTVPDNEIIIPSTIPPKPTPVPRPRELLKYVPPSSRKRKHSEFENFGRRLQAHVSASAGNLEPRGAHFNQLEIENDEEYEDEEREGEYEIEEDESMPVTRHGGGDVEGEEYSSYDGSDSDTSHDRGPSPVDSTASGLEDASSEEAESYLNDMPIAEYVAQQALRSS</sequence>
<keyword evidence="2" id="KW-1185">Reference proteome</keyword>
<gene>
    <name evidence="1" type="ORF">F4820DRAFT_446653</name>
</gene>
<protein>
    <submittedName>
        <fullName evidence="1">Uncharacterized protein</fullName>
    </submittedName>
</protein>
<accession>A0ACB9Z5G9</accession>
<name>A0ACB9Z5G9_9PEZI</name>